<dbReference type="Proteomes" id="UP001515641">
    <property type="component" value="Unassembled WGS sequence"/>
</dbReference>
<dbReference type="RefSeq" id="WP_166453400.1">
    <property type="nucleotide sequence ID" value="NZ_JAAOMA010000038.1"/>
</dbReference>
<keyword evidence="1" id="KW-0472">Membrane</keyword>
<comment type="caution">
    <text evidence="2">The sequence shown here is derived from an EMBL/GenBank/DDBJ whole genome shotgun (WGS) entry which is preliminary data.</text>
</comment>
<reference evidence="2 3" key="1">
    <citation type="submission" date="2020-03" db="EMBL/GenBank/DDBJ databases">
        <title>Draft genome sequence of environmentally isolated cultures.</title>
        <authorList>
            <person name="Wilson H.S."/>
            <person name="De Leon M.E."/>
        </authorList>
    </citation>
    <scope>NUCLEOTIDE SEQUENCE [LARGE SCALE GENOMIC DNA]</scope>
    <source>
        <strain evidence="2 3">HSC-31F16</strain>
    </source>
</reference>
<dbReference type="EMBL" id="JAAOMA010000038">
    <property type="protein sequence ID" value="NHR07628.1"/>
    <property type="molecule type" value="Genomic_DNA"/>
</dbReference>
<keyword evidence="1" id="KW-1133">Transmembrane helix</keyword>
<name>A0ABX0L9D0_9NEIS</name>
<evidence type="ECO:0000256" key="1">
    <source>
        <dbReference type="SAM" id="Phobius"/>
    </source>
</evidence>
<keyword evidence="1" id="KW-0812">Transmembrane</keyword>
<organism evidence="2 3">
    <name type="scientific">Chromobacterium fluminis</name>
    <dbReference type="NCBI Taxonomy" id="3044269"/>
    <lineage>
        <taxon>Bacteria</taxon>
        <taxon>Pseudomonadati</taxon>
        <taxon>Pseudomonadota</taxon>
        <taxon>Betaproteobacteria</taxon>
        <taxon>Neisseriales</taxon>
        <taxon>Chromobacteriaceae</taxon>
        <taxon>Chromobacterium</taxon>
    </lineage>
</organism>
<keyword evidence="3" id="KW-1185">Reference proteome</keyword>
<proteinExistence type="predicted"/>
<gene>
    <name evidence="2" type="ORF">HA052_20785</name>
</gene>
<feature type="transmembrane region" description="Helical" evidence="1">
    <location>
        <begin position="12"/>
        <end position="32"/>
    </location>
</feature>
<evidence type="ECO:0000313" key="3">
    <source>
        <dbReference type="Proteomes" id="UP001515641"/>
    </source>
</evidence>
<protein>
    <submittedName>
        <fullName evidence="2">Uncharacterized protein</fullName>
    </submittedName>
</protein>
<evidence type="ECO:0000313" key="2">
    <source>
        <dbReference type="EMBL" id="NHR07628.1"/>
    </source>
</evidence>
<accession>A0ABX0L9D0</accession>
<sequence>MIELLKPYLALIRATLIVAALVVAFAGGWHFSSLESEAGRLKLQNAAVAEALQLERRAASLGAVLAQGEQGRANAREVRTQTVTKEVVRYVEREKARAAAGRPVVVLDADWVRGHDLAAAPPDLVGTGAVPAGGAGTATAGEALEAVSDNYDQCYRWRDQVIGWQSWWRVQPHDQVEVPAAPK</sequence>